<keyword evidence="4" id="KW-0805">Transcription regulation</keyword>
<dbReference type="SMART" id="SM00320">
    <property type="entry name" value="WD40"/>
    <property type="match status" value="2"/>
</dbReference>
<dbReference type="RefSeq" id="XP_040743422.1">
    <property type="nucleotide sequence ID" value="XM_040884656.1"/>
</dbReference>
<dbReference type="PROSITE" id="PS50294">
    <property type="entry name" value="WD_REPEATS_REGION"/>
    <property type="match status" value="2"/>
</dbReference>
<dbReference type="InterPro" id="IPR015943">
    <property type="entry name" value="WD40/YVTN_repeat-like_dom_sf"/>
</dbReference>
<evidence type="ECO:0000256" key="7">
    <source>
        <dbReference type="SAM" id="MobiDB-lite"/>
    </source>
</evidence>
<sequence>MSPEAAAATAAGIDAVGSEELHGPAKKIRIDGPKSEEPEQKPLTQEHIFHNLRLRRIVRENHSSTIAQLALYFYRPNDLTPLDAMECDGHHKGHGLGGLSHYERKFDKRGAVLRENNDNSNLLGTVGATQANIYDNENQGDHLDIMSHYQLPEESALPLHTCCWVHTPDDALLAMGGEDKLVHIISLGWSREIRVLRGHTGAVIDLQMHPTNQRLLVSAGKDRTVRIWSVQTGECLCRYETDATAVRFHPDGKSLLTGSSQGEIRQWPVP</sequence>
<evidence type="ECO:0000256" key="5">
    <source>
        <dbReference type="ARBA" id="ARBA00023163"/>
    </source>
</evidence>
<dbReference type="Pfam" id="PF00400">
    <property type="entry name" value="WD40"/>
    <property type="match status" value="2"/>
</dbReference>
<dbReference type="InterPro" id="IPR001680">
    <property type="entry name" value="WD40_rpt"/>
</dbReference>
<comment type="similarity">
    <text evidence="1">Belongs to the WD repeat ESC family.</text>
</comment>
<evidence type="ECO:0000256" key="4">
    <source>
        <dbReference type="ARBA" id="ARBA00023015"/>
    </source>
</evidence>
<keyword evidence="2 6" id="KW-0853">WD repeat</keyword>
<protein>
    <submittedName>
        <fullName evidence="8">WD40 repeat-like protein</fullName>
    </submittedName>
</protein>
<feature type="repeat" description="WD" evidence="6">
    <location>
        <begin position="236"/>
        <end position="270"/>
    </location>
</feature>
<evidence type="ECO:0000256" key="6">
    <source>
        <dbReference type="PROSITE-ProRule" id="PRU00221"/>
    </source>
</evidence>
<evidence type="ECO:0000313" key="8">
    <source>
        <dbReference type="EMBL" id="ORX69734.1"/>
    </source>
</evidence>
<dbReference type="Proteomes" id="UP000193922">
    <property type="component" value="Unassembled WGS sequence"/>
</dbReference>
<proteinExistence type="inferred from homology"/>
<keyword evidence="3" id="KW-0677">Repeat</keyword>
<feature type="compositionally biased region" description="Low complexity" evidence="7">
    <location>
        <begin position="1"/>
        <end position="11"/>
    </location>
</feature>
<gene>
    <name evidence="8" type="ORF">DL89DRAFT_223786</name>
</gene>
<comment type="caution">
    <text evidence="8">The sequence shown here is derived from an EMBL/GenBank/DDBJ whole genome shotgun (WGS) entry which is preliminary data.</text>
</comment>
<keyword evidence="5" id="KW-0804">Transcription</keyword>
<feature type="repeat" description="WD" evidence="6">
    <location>
        <begin position="196"/>
        <end position="238"/>
    </location>
</feature>
<dbReference type="AlphaFoldDB" id="A0A1Y1W997"/>
<dbReference type="EMBL" id="MCFD01000007">
    <property type="protein sequence ID" value="ORX69734.1"/>
    <property type="molecule type" value="Genomic_DNA"/>
</dbReference>
<name>A0A1Y1W997_9FUNG</name>
<dbReference type="InterPro" id="IPR036322">
    <property type="entry name" value="WD40_repeat_dom_sf"/>
</dbReference>
<evidence type="ECO:0000256" key="3">
    <source>
        <dbReference type="ARBA" id="ARBA00022737"/>
    </source>
</evidence>
<dbReference type="SUPFAM" id="SSF50978">
    <property type="entry name" value="WD40 repeat-like"/>
    <property type="match status" value="1"/>
</dbReference>
<dbReference type="Gene3D" id="2.130.10.10">
    <property type="entry name" value="YVTN repeat-like/Quinoprotein amine dehydrogenase"/>
    <property type="match status" value="1"/>
</dbReference>
<dbReference type="PROSITE" id="PS50082">
    <property type="entry name" value="WD_REPEATS_2"/>
    <property type="match status" value="2"/>
</dbReference>
<evidence type="ECO:0000313" key="9">
    <source>
        <dbReference type="Proteomes" id="UP000193922"/>
    </source>
</evidence>
<dbReference type="PANTHER" id="PTHR10253">
    <property type="entry name" value="POLYCOMB PROTEIN"/>
    <property type="match status" value="1"/>
</dbReference>
<reference evidence="8 9" key="1">
    <citation type="submission" date="2016-07" db="EMBL/GenBank/DDBJ databases">
        <title>Pervasive Adenine N6-methylation of Active Genes in Fungi.</title>
        <authorList>
            <consortium name="DOE Joint Genome Institute"/>
            <person name="Mondo S.J."/>
            <person name="Dannebaum R.O."/>
            <person name="Kuo R.C."/>
            <person name="Labutti K."/>
            <person name="Haridas S."/>
            <person name="Kuo A."/>
            <person name="Salamov A."/>
            <person name="Ahrendt S.R."/>
            <person name="Lipzen A."/>
            <person name="Sullivan W."/>
            <person name="Andreopoulos W.B."/>
            <person name="Clum A."/>
            <person name="Lindquist E."/>
            <person name="Daum C."/>
            <person name="Ramamoorthy G.K."/>
            <person name="Gryganskyi A."/>
            <person name="Culley D."/>
            <person name="Magnuson J.K."/>
            <person name="James T.Y."/>
            <person name="O'Malley M.A."/>
            <person name="Stajich J.E."/>
            <person name="Spatafora J.W."/>
            <person name="Visel A."/>
            <person name="Grigoriev I.V."/>
        </authorList>
    </citation>
    <scope>NUCLEOTIDE SEQUENCE [LARGE SCALE GENOMIC DNA]</scope>
    <source>
        <strain evidence="8 9">ATCC 12442</strain>
    </source>
</reference>
<feature type="compositionally biased region" description="Basic and acidic residues" evidence="7">
    <location>
        <begin position="19"/>
        <end position="40"/>
    </location>
</feature>
<feature type="non-terminal residue" evidence="8">
    <location>
        <position position="270"/>
    </location>
</feature>
<feature type="region of interest" description="Disordered" evidence="7">
    <location>
        <begin position="1"/>
        <end position="41"/>
    </location>
</feature>
<evidence type="ECO:0000256" key="1">
    <source>
        <dbReference type="ARBA" id="ARBA00008075"/>
    </source>
</evidence>
<dbReference type="GeneID" id="63801304"/>
<dbReference type="InterPro" id="IPR051243">
    <property type="entry name" value="PcG_WD-repeat"/>
</dbReference>
<organism evidence="8 9">
    <name type="scientific">Linderina pennispora</name>
    <dbReference type="NCBI Taxonomy" id="61395"/>
    <lineage>
        <taxon>Eukaryota</taxon>
        <taxon>Fungi</taxon>
        <taxon>Fungi incertae sedis</taxon>
        <taxon>Zoopagomycota</taxon>
        <taxon>Kickxellomycotina</taxon>
        <taxon>Kickxellomycetes</taxon>
        <taxon>Kickxellales</taxon>
        <taxon>Kickxellaceae</taxon>
        <taxon>Linderina</taxon>
    </lineage>
</organism>
<evidence type="ECO:0000256" key="2">
    <source>
        <dbReference type="ARBA" id="ARBA00022574"/>
    </source>
</evidence>
<keyword evidence="9" id="KW-1185">Reference proteome</keyword>
<accession>A0A1Y1W997</accession>
<dbReference type="STRING" id="61395.A0A1Y1W997"/>
<dbReference type="OrthoDB" id="7318948at2759"/>